<dbReference type="Proteomes" id="UP000563349">
    <property type="component" value="Unassembled WGS sequence"/>
</dbReference>
<dbReference type="CDD" id="cd05374">
    <property type="entry name" value="17beta-HSD-like_SDR_c"/>
    <property type="match status" value="1"/>
</dbReference>
<organism evidence="4 5">
    <name type="scientific">Streptococcus danieliae</name>
    <dbReference type="NCBI Taxonomy" id="747656"/>
    <lineage>
        <taxon>Bacteria</taxon>
        <taxon>Bacillati</taxon>
        <taxon>Bacillota</taxon>
        <taxon>Bacilli</taxon>
        <taxon>Lactobacillales</taxon>
        <taxon>Streptococcaceae</taxon>
        <taxon>Streptococcus</taxon>
    </lineage>
</organism>
<name>A0A7Z0RS20_9STRE</name>
<sequence>MGRLLLFVTGASKGIGLEVAVAALEKDYRVIATSRNAVTLRDQVLARVPEAGADFLALEMTFTEDSIKMAVKQALDQFGRIDVLVNNAGYGIFGALEEFSLEEVRKNFDVNVFGLLALTQAVLPGMREQKSGHIINLASISGSVTGPVQGIYSATKASVIMMSEALQAEVEPFGIQVTAVNPTGIRTDFLDASSMRRPEKEIKDYEVVQATMSGLARLNHNQGGDSTYLAQAILELAAMKKAPNRLYAGSGALAAMQYKITEVVQEINDFRELSQSVDRKD</sequence>
<reference evidence="4 5" key="1">
    <citation type="submission" date="2020-07" db="EMBL/GenBank/DDBJ databases">
        <title>MOT database genomes.</title>
        <authorList>
            <person name="Joseph S."/>
            <person name="Aduse-Opoku J."/>
            <person name="Hashim A."/>
            <person name="Wade W."/>
            <person name="Curtis M."/>
        </authorList>
    </citation>
    <scope>NUCLEOTIDE SEQUENCE [LARGE SCALE GENOMIC DNA]</scope>
    <source>
        <strain evidence="4 5">CCW311</strain>
    </source>
</reference>
<accession>A0A7Z0RS20</accession>
<gene>
    <name evidence="4" type="ORF">HZY93_07610</name>
</gene>
<dbReference type="PANTHER" id="PTHR43976">
    <property type="entry name" value="SHORT CHAIN DEHYDROGENASE"/>
    <property type="match status" value="1"/>
</dbReference>
<dbReference type="InterPro" id="IPR002347">
    <property type="entry name" value="SDR_fam"/>
</dbReference>
<proteinExistence type="inferred from homology"/>
<keyword evidence="2" id="KW-0560">Oxidoreductase</keyword>
<keyword evidence="5" id="KW-1185">Reference proteome</keyword>
<evidence type="ECO:0000256" key="1">
    <source>
        <dbReference type="ARBA" id="ARBA00006484"/>
    </source>
</evidence>
<protein>
    <submittedName>
        <fullName evidence="4">SDR family NAD(P)-dependent oxidoreductase</fullName>
    </submittedName>
</protein>
<dbReference type="PRINTS" id="PR00081">
    <property type="entry name" value="GDHRDH"/>
</dbReference>
<dbReference type="InterPro" id="IPR036291">
    <property type="entry name" value="NAD(P)-bd_dom_sf"/>
</dbReference>
<dbReference type="EMBL" id="JACBYG010000139">
    <property type="protein sequence ID" value="NYS49808.1"/>
    <property type="molecule type" value="Genomic_DNA"/>
</dbReference>
<comment type="caution">
    <text evidence="4">The sequence shown here is derived from an EMBL/GenBank/DDBJ whole genome shotgun (WGS) entry which is preliminary data.</text>
</comment>
<dbReference type="AlphaFoldDB" id="A0A7Z0RS20"/>
<evidence type="ECO:0000313" key="5">
    <source>
        <dbReference type="Proteomes" id="UP000563349"/>
    </source>
</evidence>
<dbReference type="InterPro" id="IPR051911">
    <property type="entry name" value="SDR_oxidoreductase"/>
</dbReference>
<comment type="similarity">
    <text evidence="1 3">Belongs to the short-chain dehydrogenases/reductases (SDR) family.</text>
</comment>
<dbReference type="PANTHER" id="PTHR43976:SF16">
    <property type="entry name" value="SHORT-CHAIN DEHYDROGENASE_REDUCTASE FAMILY PROTEIN"/>
    <property type="match status" value="1"/>
</dbReference>
<dbReference type="PROSITE" id="PS00061">
    <property type="entry name" value="ADH_SHORT"/>
    <property type="match status" value="1"/>
</dbReference>
<dbReference type="InterPro" id="IPR020904">
    <property type="entry name" value="Sc_DH/Rdtase_CS"/>
</dbReference>
<dbReference type="GO" id="GO:0016491">
    <property type="term" value="F:oxidoreductase activity"/>
    <property type="evidence" value="ECO:0007669"/>
    <property type="project" value="UniProtKB-KW"/>
</dbReference>
<evidence type="ECO:0000256" key="3">
    <source>
        <dbReference type="RuleBase" id="RU000363"/>
    </source>
</evidence>
<dbReference type="SUPFAM" id="SSF51735">
    <property type="entry name" value="NAD(P)-binding Rossmann-fold domains"/>
    <property type="match status" value="1"/>
</dbReference>
<evidence type="ECO:0000256" key="2">
    <source>
        <dbReference type="ARBA" id="ARBA00023002"/>
    </source>
</evidence>
<dbReference type="PRINTS" id="PR00080">
    <property type="entry name" value="SDRFAMILY"/>
</dbReference>
<dbReference type="Gene3D" id="3.40.50.720">
    <property type="entry name" value="NAD(P)-binding Rossmann-like Domain"/>
    <property type="match status" value="1"/>
</dbReference>
<evidence type="ECO:0000313" key="4">
    <source>
        <dbReference type="EMBL" id="NYS49808.1"/>
    </source>
</evidence>
<dbReference type="Pfam" id="PF00106">
    <property type="entry name" value="adh_short"/>
    <property type="match status" value="1"/>
</dbReference>